<dbReference type="Proteomes" id="UP000698222">
    <property type="component" value="Unassembled WGS sequence"/>
</dbReference>
<proteinExistence type="predicted"/>
<reference evidence="2 3" key="1">
    <citation type="submission" date="2021-03" db="EMBL/GenBank/DDBJ databases">
        <title>Sequencing the genomes of 1000 actinobacteria strains.</title>
        <authorList>
            <person name="Klenk H.-P."/>
        </authorList>
    </citation>
    <scope>NUCLEOTIDE SEQUENCE [LARGE SCALE GENOMIC DNA]</scope>
    <source>
        <strain evidence="2 3">DSM 14564</strain>
    </source>
</reference>
<organism evidence="2 3">
    <name type="scientific">Brachybacterium fresconis</name>
    <dbReference type="NCBI Taxonomy" id="173363"/>
    <lineage>
        <taxon>Bacteria</taxon>
        <taxon>Bacillati</taxon>
        <taxon>Actinomycetota</taxon>
        <taxon>Actinomycetes</taxon>
        <taxon>Micrococcales</taxon>
        <taxon>Dermabacteraceae</taxon>
        <taxon>Brachybacterium</taxon>
    </lineage>
</organism>
<gene>
    <name evidence="2" type="ORF">JOF44_002317</name>
</gene>
<dbReference type="EMBL" id="JAGIOC010000001">
    <property type="protein sequence ID" value="MBP2409414.1"/>
    <property type="molecule type" value="Genomic_DNA"/>
</dbReference>
<protein>
    <submittedName>
        <fullName evidence="2">Uncharacterized protein</fullName>
    </submittedName>
</protein>
<accession>A0ABS4YKZ7</accession>
<sequence>MSHRPSDPVTEIVQYGQAMHDEVAAAIRIARDEGRAGDLISSETRMSDVLRSLRHRRAEINSMAPQYRAAAQVERSQINKRGRTVGHLVGRSGFGSAIRGGMERGRGNARARLAQQEADVREEIEKLKLSLADLVSQVQKEATFIKEARSDRR</sequence>
<keyword evidence="3" id="KW-1185">Reference proteome</keyword>
<comment type="caution">
    <text evidence="2">The sequence shown here is derived from an EMBL/GenBank/DDBJ whole genome shotgun (WGS) entry which is preliminary data.</text>
</comment>
<dbReference type="RefSeq" id="WP_209891353.1">
    <property type="nucleotide sequence ID" value="NZ_BAAAJV010000014.1"/>
</dbReference>
<feature type="coiled-coil region" evidence="1">
    <location>
        <begin position="106"/>
        <end position="137"/>
    </location>
</feature>
<keyword evidence="1" id="KW-0175">Coiled coil</keyword>
<evidence type="ECO:0000313" key="2">
    <source>
        <dbReference type="EMBL" id="MBP2409414.1"/>
    </source>
</evidence>
<evidence type="ECO:0000256" key="1">
    <source>
        <dbReference type="SAM" id="Coils"/>
    </source>
</evidence>
<name>A0ABS4YKZ7_9MICO</name>
<evidence type="ECO:0000313" key="3">
    <source>
        <dbReference type="Proteomes" id="UP000698222"/>
    </source>
</evidence>